<feature type="coiled-coil region" evidence="1">
    <location>
        <begin position="1"/>
        <end position="49"/>
    </location>
</feature>
<organism evidence="2">
    <name type="scientific">Siphoviridae sp. ctsBB38</name>
    <dbReference type="NCBI Taxonomy" id="2826482"/>
    <lineage>
        <taxon>Viruses</taxon>
        <taxon>Duplodnaviria</taxon>
        <taxon>Heunggongvirae</taxon>
        <taxon>Uroviricota</taxon>
        <taxon>Caudoviricetes</taxon>
    </lineage>
</organism>
<keyword evidence="1" id="KW-0175">Coiled coil</keyword>
<proteinExistence type="predicted"/>
<accession>A0A8S5MWG8</accession>
<protein>
    <submittedName>
        <fullName evidence="2">Uncharacterized protein</fullName>
    </submittedName>
</protein>
<reference evidence="2" key="1">
    <citation type="journal article" date="2021" name="Proc. Natl. Acad. Sci. U.S.A.">
        <title>A Catalog of Tens of Thousands of Viruses from Human Metagenomes Reveals Hidden Associations with Chronic Diseases.</title>
        <authorList>
            <person name="Tisza M.J."/>
            <person name="Buck C.B."/>
        </authorList>
    </citation>
    <scope>NUCLEOTIDE SEQUENCE</scope>
    <source>
        <strain evidence="2">CtsBB38</strain>
    </source>
</reference>
<sequence length="52" mass="6116">MDAINLLNAIYKRELADANEKRVMIEAQCEIYKQQVEQLKKELAELKEPPKK</sequence>
<evidence type="ECO:0000256" key="1">
    <source>
        <dbReference type="SAM" id="Coils"/>
    </source>
</evidence>
<evidence type="ECO:0000313" key="2">
    <source>
        <dbReference type="EMBL" id="DAD86447.1"/>
    </source>
</evidence>
<name>A0A8S5MWG8_9CAUD</name>
<dbReference type="EMBL" id="BK014999">
    <property type="protein sequence ID" value="DAD86447.1"/>
    <property type="molecule type" value="Genomic_DNA"/>
</dbReference>